<dbReference type="PANTHER" id="PTHR30349:SF41">
    <property type="entry name" value="INTEGRASE_RECOMBINASE PROTEIN MJ0367-RELATED"/>
    <property type="match status" value="1"/>
</dbReference>
<evidence type="ECO:0000256" key="4">
    <source>
        <dbReference type="ARBA" id="ARBA00023172"/>
    </source>
</evidence>
<comment type="similarity">
    <text evidence="1">Belongs to the 'phage' integrase family.</text>
</comment>
<dbReference type="PANTHER" id="PTHR30349">
    <property type="entry name" value="PHAGE INTEGRASE-RELATED"/>
    <property type="match status" value="1"/>
</dbReference>
<dbReference type="InterPro" id="IPR013762">
    <property type="entry name" value="Integrase-like_cat_sf"/>
</dbReference>
<feature type="region of interest" description="Disordered" evidence="5">
    <location>
        <begin position="345"/>
        <end position="393"/>
    </location>
</feature>
<dbReference type="InterPro" id="IPR002104">
    <property type="entry name" value="Integrase_catalytic"/>
</dbReference>
<organism evidence="7 8">
    <name type="scientific">Bradyrhizobium ontarionense</name>
    <dbReference type="NCBI Taxonomy" id="2898149"/>
    <lineage>
        <taxon>Bacteria</taxon>
        <taxon>Pseudomonadati</taxon>
        <taxon>Pseudomonadota</taxon>
        <taxon>Alphaproteobacteria</taxon>
        <taxon>Hyphomicrobiales</taxon>
        <taxon>Nitrobacteraceae</taxon>
        <taxon>Bradyrhizobium</taxon>
    </lineage>
</organism>
<feature type="domain" description="Tyr recombinase" evidence="6">
    <location>
        <begin position="167"/>
        <end position="337"/>
    </location>
</feature>
<evidence type="ECO:0000256" key="5">
    <source>
        <dbReference type="SAM" id="MobiDB-lite"/>
    </source>
</evidence>
<evidence type="ECO:0000313" key="7">
    <source>
        <dbReference type="EMBL" id="UFZ08060.1"/>
    </source>
</evidence>
<dbReference type="InterPro" id="IPR050090">
    <property type="entry name" value="Tyrosine_recombinase_XerCD"/>
</dbReference>
<dbReference type="InterPro" id="IPR011010">
    <property type="entry name" value="DNA_brk_join_enz"/>
</dbReference>
<dbReference type="RefSeq" id="WP_231327509.1">
    <property type="nucleotide sequence ID" value="NZ_CP088156.1"/>
</dbReference>
<gene>
    <name evidence="7" type="ORF">LQG66_17960</name>
</gene>
<reference evidence="7" key="1">
    <citation type="journal article" date="2024" name="Antonie Van Leeuwenhoek">
        <title>Bradyrhizobium ontarionense sp. nov., a novel bacterial symbiont isolated from Aeschynomene indica (Indian jointvetch), harbours photosynthesis, nitrogen fixation and nitrous oxide (N2O) reductase genes.</title>
        <authorList>
            <person name="Bromfield E.S.P."/>
            <person name="Cloutier S."/>
        </authorList>
    </citation>
    <scope>NUCLEOTIDE SEQUENCE</scope>
    <source>
        <strain evidence="7">A19</strain>
    </source>
</reference>
<protein>
    <submittedName>
        <fullName evidence="7">Tyrosine-type recombinase/integrase</fullName>
    </submittedName>
</protein>
<evidence type="ECO:0000313" key="8">
    <source>
        <dbReference type="Proteomes" id="UP001431010"/>
    </source>
</evidence>
<evidence type="ECO:0000259" key="6">
    <source>
        <dbReference type="PROSITE" id="PS51898"/>
    </source>
</evidence>
<name>A0ABY3RKQ1_9BRAD</name>
<keyword evidence="4" id="KW-0233">DNA recombination</keyword>
<proteinExistence type="inferred from homology"/>
<dbReference type="Pfam" id="PF00589">
    <property type="entry name" value="Phage_integrase"/>
    <property type="match status" value="1"/>
</dbReference>
<evidence type="ECO:0000256" key="1">
    <source>
        <dbReference type="ARBA" id="ARBA00008857"/>
    </source>
</evidence>
<evidence type="ECO:0000256" key="2">
    <source>
        <dbReference type="ARBA" id="ARBA00022908"/>
    </source>
</evidence>
<keyword evidence="3" id="KW-0238">DNA-binding</keyword>
<dbReference type="EMBL" id="CP088156">
    <property type="protein sequence ID" value="UFZ08060.1"/>
    <property type="molecule type" value="Genomic_DNA"/>
</dbReference>
<dbReference type="Gene3D" id="1.10.443.10">
    <property type="entry name" value="Intergrase catalytic core"/>
    <property type="match status" value="1"/>
</dbReference>
<dbReference type="Proteomes" id="UP001431010">
    <property type="component" value="Chromosome"/>
</dbReference>
<accession>A0ABY3RKQ1</accession>
<dbReference type="PROSITE" id="PS51898">
    <property type="entry name" value="TYR_RECOMBINASE"/>
    <property type="match status" value="1"/>
</dbReference>
<dbReference type="Gene3D" id="1.10.150.130">
    <property type="match status" value="1"/>
</dbReference>
<dbReference type="InterPro" id="IPR010998">
    <property type="entry name" value="Integrase_recombinase_N"/>
</dbReference>
<dbReference type="SUPFAM" id="SSF56349">
    <property type="entry name" value="DNA breaking-rejoining enzymes"/>
    <property type="match status" value="1"/>
</dbReference>
<sequence length="393" mass="44128">MSMPRRLPPYVERNHVKGHTYLSFRRGKGGRIRLPDDPNSPEFMSAYQSALFGQVTSSRPELRSPVQGTISALIASYMRSSEYIGLRKTSKEGYGRRLEALRIDHGHRTVAGLSRERIITGILQPFADRPGAALDTLKKLRILIRHAINIGWIKHDPSIGIKRPKLQRIRSWTEDEIELFRKKWALETKQRLAFELFLNTGQRRSDVVRMAWSHITPENRIAVAQQKTGRRLLIPLHRDLLSALSVAKRDHVSIITTAYGQSFSVDGFSQWMRDAITDAGLPLGCQPHGLRKATGRRLAEAGATAKMIMSVLGHTTLAEAERYTEEADQASLAVDALARLEGHKANDFPQTQSAGLGKPTKKPIKSAGVRQNWRSLGKSEKANNSRRLPIFQP</sequence>
<keyword evidence="2" id="KW-0229">DNA integration</keyword>
<keyword evidence="8" id="KW-1185">Reference proteome</keyword>
<evidence type="ECO:0000256" key="3">
    <source>
        <dbReference type="ARBA" id="ARBA00023125"/>
    </source>
</evidence>